<name>A0ACB8RE11_9AGAM</name>
<gene>
    <name evidence="1" type="ORF">FA95DRAFT_1564619</name>
</gene>
<proteinExistence type="predicted"/>
<reference evidence="1" key="2">
    <citation type="journal article" date="2022" name="New Phytol.">
        <title>Evolutionary transition to the ectomycorrhizal habit in the genomes of a hyperdiverse lineage of mushroom-forming fungi.</title>
        <authorList>
            <person name="Looney B."/>
            <person name="Miyauchi S."/>
            <person name="Morin E."/>
            <person name="Drula E."/>
            <person name="Courty P.E."/>
            <person name="Kohler A."/>
            <person name="Kuo A."/>
            <person name="LaButti K."/>
            <person name="Pangilinan J."/>
            <person name="Lipzen A."/>
            <person name="Riley R."/>
            <person name="Andreopoulos W."/>
            <person name="He G."/>
            <person name="Johnson J."/>
            <person name="Nolan M."/>
            <person name="Tritt A."/>
            <person name="Barry K.W."/>
            <person name="Grigoriev I.V."/>
            <person name="Nagy L.G."/>
            <person name="Hibbett D."/>
            <person name="Henrissat B."/>
            <person name="Matheny P.B."/>
            <person name="Labbe J."/>
            <person name="Martin F.M."/>
        </authorList>
    </citation>
    <scope>NUCLEOTIDE SEQUENCE</scope>
    <source>
        <strain evidence="1">FP105234-sp</strain>
    </source>
</reference>
<sequence>MESADALWSALQQWVHRFDGVSAESQDFRAVTRARQGLEQDRQQLFALKAIIEGRLNALTPVARLPSEILARIFSMVALDEPIVTHSRDYQNLEPGGPTSSAAKRMGWIKVTHVCHYWREVALAHPALWERVSFSIGPEWTEELLARSKGAPIIVDLRGAQPDSDHSWYDHLCNHLGHMKALYMDPKYTHIGFLALPAPMLEILDFCHSRYSGPLTVSPPLPIFADHAPRLRSLTLYCWNPTPWRSPLFNSLTYLMIKGDARRSSFPGDGERFPIFPSVDALVGALRSLESIETLILGDCLPLDSPNIGLSPSHTISLPRLTRLLVDGNFWKCGNFMSILRHADGFKAMFKCFAPSVTVEALQRVLPALTAHLHSSHSIAPSADRQPTLLVARSEHELGFGVWTTELSSADNDRSYGIFKGVEQYRDGVDSFQSDVSLHIFSRQAIPESTHIAMIGALFDHVDLRHIRHLHTHDCGTPEIWACLSACCPRTRRIDAPDLSTFSTVLQYLRTNINSEAAGHTRPASAAVAFPTLEVLVTKTYTLTKYTSPELEDDVVRARAEAGYPFEVVGK</sequence>
<evidence type="ECO:0000313" key="2">
    <source>
        <dbReference type="Proteomes" id="UP000814033"/>
    </source>
</evidence>
<dbReference type="EMBL" id="MU276082">
    <property type="protein sequence ID" value="KAI0042137.1"/>
    <property type="molecule type" value="Genomic_DNA"/>
</dbReference>
<keyword evidence="2" id="KW-1185">Reference proteome</keyword>
<organism evidence="1 2">
    <name type="scientific">Auriscalpium vulgare</name>
    <dbReference type="NCBI Taxonomy" id="40419"/>
    <lineage>
        <taxon>Eukaryota</taxon>
        <taxon>Fungi</taxon>
        <taxon>Dikarya</taxon>
        <taxon>Basidiomycota</taxon>
        <taxon>Agaricomycotina</taxon>
        <taxon>Agaricomycetes</taxon>
        <taxon>Russulales</taxon>
        <taxon>Auriscalpiaceae</taxon>
        <taxon>Auriscalpium</taxon>
    </lineage>
</organism>
<protein>
    <submittedName>
        <fullName evidence="1">Uncharacterized protein</fullName>
    </submittedName>
</protein>
<reference evidence="1" key="1">
    <citation type="submission" date="2021-02" db="EMBL/GenBank/DDBJ databases">
        <authorList>
            <consortium name="DOE Joint Genome Institute"/>
            <person name="Ahrendt S."/>
            <person name="Looney B.P."/>
            <person name="Miyauchi S."/>
            <person name="Morin E."/>
            <person name="Drula E."/>
            <person name="Courty P.E."/>
            <person name="Chicoki N."/>
            <person name="Fauchery L."/>
            <person name="Kohler A."/>
            <person name="Kuo A."/>
            <person name="Labutti K."/>
            <person name="Pangilinan J."/>
            <person name="Lipzen A."/>
            <person name="Riley R."/>
            <person name="Andreopoulos W."/>
            <person name="He G."/>
            <person name="Johnson J."/>
            <person name="Barry K.W."/>
            <person name="Grigoriev I.V."/>
            <person name="Nagy L."/>
            <person name="Hibbett D."/>
            <person name="Henrissat B."/>
            <person name="Matheny P.B."/>
            <person name="Labbe J."/>
            <person name="Martin F."/>
        </authorList>
    </citation>
    <scope>NUCLEOTIDE SEQUENCE</scope>
    <source>
        <strain evidence="1">FP105234-sp</strain>
    </source>
</reference>
<dbReference type="Proteomes" id="UP000814033">
    <property type="component" value="Unassembled WGS sequence"/>
</dbReference>
<evidence type="ECO:0000313" key="1">
    <source>
        <dbReference type="EMBL" id="KAI0042137.1"/>
    </source>
</evidence>
<comment type="caution">
    <text evidence="1">The sequence shown here is derived from an EMBL/GenBank/DDBJ whole genome shotgun (WGS) entry which is preliminary data.</text>
</comment>
<accession>A0ACB8RE11</accession>